<dbReference type="FunFam" id="1.10.340.70:FF:000001">
    <property type="entry name" value="Retrovirus-related Pol polyprotein from transposon gypsy-like Protein"/>
    <property type="match status" value="1"/>
</dbReference>
<accession>A0A9Q3HPK3</accession>
<comment type="caution">
    <text evidence="2">The sequence shown here is derived from an EMBL/GenBank/DDBJ whole genome shotgun (WGS) entry which is preliminary data.</text>
</comment>
<dbReference type="Proteomes" id="UP000765509">
    <property type="component" value="Unassembled WGS sequence"/>
</dbReference>
<organism evidence="2 3">
    <name type="scientific">Austropuccinia psidii MF-1</name>
    <dbReference type="NCBI Taxonomy" id="1389203"/>
    <lineage>
        <taxon>Eukaryota</taxon>
        <taxon>Fungi</taxon>
        <taxon>Dikarya</taxon>
        <taxon>Basidiomycota</taxon>
        <taxon>Pucciniomycotina</taxon>
        <taxon>Pucciniomycetes</taxon>
        <taxon>Pucciniales</taxon>
        <taxon>Sphaerophragmiaceae</taxon>
        <taxon>Austropuccinia</taxon>
    </lineage>
</organism>
<sequence>MTAVDKSLINLVLKECHDTRFSGHLSEDRTREKVRTCIWWPMWQKDVSEYCKTCDRCQKVNKSTGKRLGNMMKLQEPRRPWEIIHMDWVTGLPPGGDRSYNACLVIVDRFSETSILLPCHKDYTAMDTGLLIWNRVISWSGIFTNFISERDPKFTSAPWTNLHQLFGTNYPSLQPTTHKLMV</sequence>
<feature type="domain" description="Integrase zinc-binding" evidence="1">
    <location>
        <begin position="4"/>
        <end position="62"/>
    </location>
</feature>
<evidence type="ECO:0000313" key="3">
    <source>
        <dbReference type="Proteomes" id="UP000765509"/>
    </source>
</evidence>
<dbReference type="PANTHER" id="PTHR37984">
    <property type="entry name" value="PROTEIN CBG26694"/>
    <property type="match status" value="1"/>
</dbReference>
<protein>
    <recommendedName>
        <fullName evidence="1">Integrase zinc-binding domain-containing protein</fullName>
    </recommendedName>
</protein>
<dbReference type="SUPFAM" id="SSF53098">
    <property type="entry name" value="Ribonuclease H-like"/>
    <property type="match status" value="1"/>
</dbReference>
<proteinExistence type="predicted"/>
<dbReference type="AlphaFoldDB" id="A0A9Q3HPK3"/>
<evidence type="ECO:0000259" key="1">
    <source>
        <dbReference type="Pfam" id="PF17921"/>
    </source>
</evidence>
<dbReference type="EMBL" id="AVOT02023169">
    <property type="protein sequence ID" value="MBW0513071.1"/>
    <property type="molecule type" value="Genomic_DNA"/>
</dbReference>
<gene>
    <name evidence="2" type="ORF">O181_052786</name>
</gene>
<keyword evidence="3" id="KW-1185">Reference proteome</keyword>
<name>A0A9Q3HPK3_9BASI</name>
<dbReference type="Gene3D" id="1.10.340.70">
    <property type="match status" value="1"/>
</dbReference>
<dbReference type="Gene3D" id="3.30.420.10">
    <property type="entry name" value="Ribonuclease H-like superfamily/Ribonuclease H"/>
    <property type="match status" value="1"/>
</dbReference>
<dbReference type="InterPro" id="IPR050951">
    <property type="entry name" value="Retrovirus_Pol_polyprotein"/>
</dbReference>
<dbReference type="InterPro" id="IPR041588">
    <property type="entry name" value="Integrase_H2C2"/>
</dbReference>
<dbReference type="InterPro" id="IPR036397">
    <property type="entry name" value="RNaseH_sf"/>
</dbReference>
<dbReference type="Pfam" id="PF17921">
    <property type="entry name" value="Integrase_H2C2"/>
    <property type="match status" value="1"/>
</dbReference>
<dbReference type="InterPro" id="IPR012337">
    <property type="entry name" value="RNaseH-like_sf"/>
</dbReference>
<reference evidence="2" key="1">
    <citation type="submission" date="2021-03" db="EMBL/GenBank/DDBJ databases">
        <title>Draft genome sequence of rust myrtle Austropuccinia psidii MF-1, a brazilian biotype.</title>
        <authorList>
            <person name="Quecine M.C."/>
            <person name="Pachon D.M.R."/>
            <person name="Bonatelli M.L."/>
            <person name="Correr F.H."/>
            <person name="Franceschini L.M."/>
            <person name="Leite T.F."/>
            <person name="Margarido G.R.A."/>
            <person name="Almeida C.A."/>
            <person name="Ferrarezi J.A."/>
            <person name="Labate C.A."/>
        </authorList>
    </citation>
    <scope>NUCLEOTIDE SEQUENCE</scope>
    <source>
        <strain evidence="2">MF-1</strain>
    </source>
</reference>
<evidence type="ECO:0000313" key="2">
    <source>
        <dbReference type="EMBL" id="MBW0513071.1"/>
    </source>
</evidence>
<dbReference type="PANTHER" id="PTHR37984:SF5">
    <property type="entry name" value="PROTEIN NYNRIN-LIKE"/>
    <property type="match status" value="1"/>
</dbReference>
<dbReference type="GO" id="GO:0003676">
    <property type="term" value="F:nucleic acid binding"/>
    <property type="evidence" value="ECO:0007669"/>
    <property type="project" value="InterPro"/>
</dbReference>